<dbReference type="InterPro" id="IPR000719">
    <property type="entry name" value="Prot_kinase_dom"/>
</dbReference>
<dbReference type="InterPro" id="IPR011009">
    <property type="entry name" value="Kinase-like_dom_sf"/>
</dbReference>
<dbReference type="OrthoDB" id="1738954at2759"/>
<keyword evidence="5 6" id="KW-0067">ATP-binding</keyword>
<keyword evidence="11" id="KW-1185">Reference proteome</keyword>
<dbReference type="CDD" id="cd05117">
    <property type="entry name" value="STKc_CAMK"/>
    <property type="match status" value="1"/>
</dbReference>
<evidence type="ECO:0000313" key="10">
    <source>
        <dbReference type="EMBL" id="OVA03496.1"/>
    </source>
</evidence>
<dbReference type="SUPFAM" id="SSF56112">
    <property type="entry name" value="Protein kinase-like (PK-like)"/>
    <property type="match status" value="1"/>
</dbReference>
<dbReference type="PROSITE" id="PS50011">
    <property type="entry name" value="PROTEIN_KINASE_DOM"/>
    <property type="match status" value="1"/>
</dbReference>
<evidence type="ECO:0000256" key="6">
    <source>
        <dbReference type="PROSITE-ProRule" id="PRU10141"/>
    </source>
</evidence>
<dbReference type="OMA" id="ISHEEPP"/>
<dbReference type="EMBL" id="MVGT01003676">
    <property type="protein sequence ID" value="OVA03496.1"/>
    <property type="molecule type" value="Genomic_DNA"/>
</dbReference>
<evidence type="ECO:0000256" key="8">
    <source>
        <dbReference type="SAM" id="MobiDB-lite"/>
    </source>
</evidence>
<dbReference type="GO" id="GO:0004674">
    <property type="term" value="F:protein serine/threonine kinase activity"/>
    <property type="evidence" value="ECO:0007669"/>
    <property type="project" value="UniProtKB-KW"/>
</dbReference>
<dbReference type="GO" id="GO:0005524">
    <property type="term" value="F:ATP binding"/>
    <property type="evidence" value="ECO:0007669"/>
    <property type="project" value="UniProtKB-UniRule"/>
</dbReference>
<evidence type="ECO:0000256" key="5">
    <source>
        <dbReference type="ARBA" id="ARBA00022840"/>
    </source>
</evidence>
<evidence type="ECO:0000256" key="7">
    <source>
        <dbReference type="RuleBase" id="RU000304"/>
    </source>
</evidence>
<comment type="caution">
    <text evidence="10">The sequence shown here is derived from an EMBL/GenBank/DDBJ whole genome shotgun (WGS) entry which is preliminary data.</text>
</comment>
<organism evidence="10 11">
    <name type="scientific">Macleaya cordata</name>
    <name type="common">Five-seeded plume-poppy</name>
    <name type="synonym">Bocconia cordata</name>
    <dbReference type="NCBI Taxonomy" id="56857"/>
    <lineage>
        <taxon>Eukaryota</taxon>
        <taxon>Viridiplantae</taxon>
        <taxon>Streptophyta</taxon>
        <taxon>Embryophyta</taxon>
        <taxon>Tracheophyta</taxon>
        <taxon>Spermatophyta</taxon>
        <taxon>Magnoliopsida</taxon>
        <taxon>Ranunculales</taxon>
        <taxon>Papaveraceae</taxon>
        <taxon>Papaveroideae</taxon>
        <taxon>Macleaya</taxon>
    </lineage>
</organism>
<evidence type="ECO:0000256" key="3">
    <source>
        <dbReference type="ARBA" id="ARBA00022741"/>
    </source>
</evidence>
<keyword evidence="2" id="KW-0808">Transferase</keyword>
<dbReference type="Pfam" id="PF00069">
    <property type="entry name" value="Pkinase"/>
    <property type="match status" value="1"/>
</dbReference>
<evidence type="ECO:0000313" key="11">
    <source>
        <dbReference type="Proteomes" id="UP000195402"/>
    </source>
</evidence>
<dbReference type="FunFam" id="1.10.510.10:FF:000641">
    <property type="entry name" value="Serine/threonine-protein kinase PEPKR2"/>
    <property type="match status" value="1"/>
</dbReference>
<proteinExistence type="inferred from homology"/>
<gene>
    <name evidence="10" type="ORF">BVC80_8325g8</name>
</gene>
<evidence type="ECO:0000259" key="9">
    <source>
        <dbReference type="PROSITE" id="PS50011"/>
    </source>
</evidence>
<dbReference type="STRING" id="56857.A0A200PZ81"/>
<reference evidence="10 11" key="1">
    <citation type="journal article" date="2017" name="Mol. Plant">
        <title>The Genome of Medicinal Plant Macleaya cordata Provides New Insights into Benzylisoquinoline Alkaloids Metabolism.</title>
        <authorList>
            <person name="Liu X."/>
            <person name="Liu Y."/>
            <person name="Huang P."/>
            <person name="Ma Y."/>
            <person name="Qing Z."/>
            <person name="Tang Q."/>
            <person name="Cao H."/>
            <person name="Cheng P."/>
            <person name="Zheng Y."/>
            <person name="Yuan Z."/>
            <person name="Zhou Y."/>
            <person name="Liu J."/>
            <person name="Tang Z."/>
            <person name="Zhuo Y."/>
            <person name="Zhang Y."/>
            <person name="Yu L."/>
            <person name="Huang J."/>
            <person name="Yang P."/>
            <person name="Peng Q."/>
            <person name="Zhang J."/>
            <person name="Jiang W."/>
            <person name="Zhang Z."/>
            <person name="Lin K."/>
            <person name="Ro D.K."/>
            <person name="Chen X."/>
            <person name="Xiong X."/>
            <person name="Shang Y."/>
            <person name="Huang S."/>
            <person name="Zeng J."/>
        </authorList>
    </citation>
    <scope>NUCLEOTIDE SEQUENCE [LARGE SCALE GENOMIC DNA]</scope>
    <source>
        <strain evidence="11">cv. BLH2017</strain>
        <tissue evidence="10">Root</tissue>
    </source>
</reference>
<dbReference type="InterPro" id="IPR050205">
    <property type="entry name" value="CDPK_Ser/Thr_kinases"/>
</dbReference>
<dbReference type="AlphaFoldDB" id="A0A200PZ81"/>
<dbReference type="SMART" id="SM00220">
    <property type="entry name" value="S_TKc"/>
    <property type="match status" value="1"/>
</dbReference>
<sequence length="500" mass="55751">MKEQIDIRNLWISNSDGSEEEEQEAIVERKKRKGSETQLDSNLQEILPSSRKSKFSLSIVGSHLSLKDFGRRKKKLKEQRVTEEVGSYKSRLTGIVTAPPCGSSSLDLPGRGLKRKIGCIDFATRMGRKKKIEKDYILGHEIGQGRFGSVRVCRCRVDGAEFACKTLKKGEETVHREVEIMQHISGHSGVVTLKAVYEDPDCFHLVMELCSGGRLLDQMVKEGRYSEHRAAHILKELILVIKYCHEMGVVHRDIKPENILLTTSGRMKLADFGLAVRVSNGQIMSGIAGSPAYVAPEVLVGDYSEKVDIWAAGVLLHALLVGVLPFKGDSLEAVFEAIKKKKLDFHSRIWESISKPARDLIERMLTRDVSARITTDEVLRHPWILLYTERTLRTLTIKSKVRNNVGGPFPQLTRATGVESERIRVTIGSLNDGSDPFSSFSSSSKKSDEQDDYGLVDALAVAISRVRISEPKRSRICVPTSPIREECSSNMKANSLCAAF</sequence>
<name>A0A200PZ81_MACCD</name>
<dbReference type="FunCoup" id="A0A200PZ81">
    <property type="interactions" value="1060"/>
</dbReference>
<accession>A0A200PZ81</accession>
<keyword evidence="1 7" id="KW-0723">Serine/threonine-protein kinase</keyword>
<evidence type="ECO:0000256" key="4">
    <source>
        <dbReference type="ARBA" id="ARBA00022777"/>
    </source>
</evidence>
<feature type="domain" description="Protein kinase" evidence="9">
    <location>
        <begin position="136"/>
        <end position="384"/>
    </location>
</feature>
<feature type="binding site" evidence="6">
    <location>
        <position position="165"/>
    </location>
    <ligand>
        <name>ATP</name>
        <dbReference type="ChEBI" id="CHEBI:30616"/>
    </ligand>
</feature>
<keyword evidence="4 10" id="KW-0418">Kinase</keyword>
<dbReference type="PROSITE" id="PS00108">
    <property type="entry name" value="PROTEIN_KINASE_ST"/>
    <property type="match status" value="1"/>
</dbReference>
<protein>
    <submittedName>
        <fullName evidence="10">Protein kinase domain</fullName>
    </submittedName>
</protein>
<dbReference type="InterPro" id="IPR017441">
    <property type="entry name" value="Protein_kinase_ATP_BS"/>
</dbReference>
<keyword evidence="3 6" id="KW-0547">Nucleotide-binding</keyword>
<dbReference type="Proteomes" id="UP000195402">
    <property type="component" value="Unassembled WGS sequence"/>
</dbReference>
<feature type="region of interest" description="Disordered" evidence="8">
    <location>
        <begin position="1"/>
        <end position="41"/>
    </location>
</feature>
<evidence type="ECO:0000256" key="1">
    <source>
        <dbReference type="ARBA" id="ARBA00022527"/>
    </source>
</evidence>
<comment type="similarity">
    <text evidence="7">Belongs to the protein kinase superfamily.</text>
</comment>
<dbReference type="InParanoid" id="A0A200PZ81"/>
<dbReference type="PROSITE" id="PS00107">
    <property type="entry name" value="PROTEIN_KINASE_ATP"/>
    <property type="match status" value="1"/>
</dbReference>
<dbReference type="Gene3D" id="1.10.510.10">
    <property type="entry name" value="Transferase(Phosphotransferase) domain 1"/>
    <property type="match status" value="1"/>
</dbReference>
<dbReference type="InterPro" id="IPR008271">
    <property type="entry name" value="Ser/Thr_kinase_AS"/>
</dbReference>
<dbReference type="PANTHER" id="PTHR24349">
    <property type="entry name" value="SERINE/THREONINE-PROTEIN KINASE"/>
    <property type="match status" value="1"/>
</dbReference>
<evidence type="ECO:0000256" key="2">
    <source>
        <dbReference type="ARBA" id="ARBA00022679"/>
    </source>
</evidence>